<dbReference type="PANTHER" id="PTHR34418:SF3">
    <property type="entry name" value="NUCLEAR PORE COMPLEX PROTEIN NUP214"/>
    <property type="match status" value="1"/>
</dbReference>
<reference evidence="1" key="1">
    <citation type="submission" date="2015-04" db="UniProtKB">
        <authorList>
            <consortium name="EnsemblPlants"/>
        </authorList>
    </citation>
    <scope>IDENTIFICATION</scope>
</reference>
<organism evidence="1">
    <name type="scientific">Oryza meridionalis</name>
    <dbReference type="NCBI Taxonomy" id="40149"/>
    <lineage>
        <taxon>Eukaryota</taxon>
        <taxon>Viridiplantae</taxon>
        <taxon>Streptophyta</taxon>
        <taxon>Embryophyta</taxon>
        <taxon>Tracheophyta</taxon>
        <taxon>Spermatophyta</taxon>
        <taxon>Magnoliopsida</taxon>
        <taxon>Liliopsida</taxon>
        <taxon>Poales</taxon>
        <taxon>Poaceae</taxon>
        <taxon>BOP clade</taxon>
        <taxon>Oryzoideae</taxon>
        <taxon>Oryzeae</taxon>
        <taxon>Oryzinae</taxon>
        <taxon>Oryza</taxon>
    </lineage>
</organism>
<name>A0A0E0DTL3_9ORYZ</name>
<dbReference type="Gramene" id="OMERI05G19730.1">
    <property type="protein sequence ID" value="OMERI05G19730.1"/>
    <property type="gene ID" value="OMERI05G19730"/>
</dbReference>
<dbReference type="InterPro" id="IPR044694">
    <property type="entry name" value="NUP214"/>
</dbReference>
<proteinExistence type="predicted"/>
<dbReference type="AlphaFoldDB" id="A0A0E0DTL3"/>
<protein>
    <submittedName>
        <fullName evidence="1">Uncharacterized protein</fullName>
    </submittedName>
</protein>
<evidence type="ECO:0000313" key="1">
    <source>
        <dbReference type="EnsemblPlants" id="OMERI05G19730.1"/>
    </source>
</evidence>
<reference evidence="1" key="2">
    <citation type="submission" date="2018-05" db="EMBL/GenBank/DDBJ databases">
        <title>OmerRS3 (Oryza meridionalis Reference Sequence Version 3).</title>
        <authorList>
            <person name="Zhang J."/>
            <person name="Kudrna D."/>
            <person name="Lee S."/>
            <person name="Talag J."/>
            <person name="Welchert J."/>
            <person name="Wing R.A."/>
        </authorList>
    </citation>
    <scope>NUCLEOTIDE SEQUENCE [LARGE SCALE GENOMIC DNA]</scope>
    <source>
        <strain evidence="1">cv. OR44</strain>
    </source>
</reference>
<dbReference type="EnsemblPlants" id="OMERI05G19730.1">
    <property type="protein sequence ID" value="OMERI05G19730.1"/>
    <property type="gene ID" value="OMERI05G19730"/>
</dbReference>
<dbReference type="STRING" id="40149.A0A0E0DTL3"/>
<accession>A0A0E0DTL3</accession>
<sequence>MAATTKALIEASKETREKGKATTRCARDCCVADIPLPGVSLLDLSRDETVLAACAGSVIPNFLVVAGEDPFSRLYGSVDADINECVELVLHWTVGMDRKGKGQDLIDMLRGKVCCLADSRRDGSMVGVISTRDIVFGVN</sequence>
<dbReference type="HOGENOM" id="CLU_1848295_0_0_1"/>
<dbReference type="PANTHER" id="PTHR34418">
    <property type="entry name" value="NUCLEAR PORE COMPLEX PROTEIN NUP214 ISOFORM X1"/>
    <property type="match status" value="1"/>
</dbReference>
<dbReference type="GO" id="GO:0017056">
    <property type="term" value="F:structural constituent of nuclear pore"/>
    <property type="evidence" value="ECO:0007669"/>
    <property type="project" value="InterPro"/>
</dbReference>
<evidence type="ECO:0000313" key="2">
    <source>
        <dbReference type="Proteomes" id="UP000008021"/>
    </source>
</evidence>
<keyword evidence="2" id="KW-1185">Reference proteome</keyword>
<dbReference type="GO" id="GO:0006405">
    <property type="term" value="P:RNA export from nucleus"/>
    <property type="evidence" value="ECO:0007669"/>
    <property type="project" value="InterPro"/>
</dbReference>
<dbReference type="Proteomes" id="UP000008021">
    <property type="component" value="Chromosome 5"/>
</dbReference>